<evidence type="ECO:0000256" key="7">
    <source>
        <dbReference type="ARBA" id="ARBA00023098"/>
    </source>
</evidence>
<keyword evidence="4" id="KW-0521">NADP</keyword>
<keyword evidence="6" id="KW-0520">NAD</keyword>
<proteinExistence type="predicted"/>
<keyword evidence="11" id="KW-1185">Reference proteome</keyword>
<evidence type="ECO:0000256" key="6">
    <source>
        <dbReference type="ARBA" id="ARBA00023027"/>
    </source>
</evidence>
<dbReference type="InterPro" id="IPR016205">
    <property type="entry name" value="Glycerol_DH"/>
</dbReference>
<keyword evidence="7" id="KW-0443">Lipid metabolism</keyword>
<comment type="caution">
    <text evidence="10">The sequence shown here is derived from an EMBL/GenBank/DDBJ whole genome shotgun (WGS) entry which is preliminary data.</text>
</comment>
<dbReference type="PANTHER" id="PTHR43616">
    <property type="entry name" value="GLYCEROL DEHYDROGENASE"/>
    <property type="match status" value="1"/>
</dbReference>
<dbReference type="SUPFAM" id="SSF56796">
    <property type="entry name" value="Dehydroquinate synthase-like"/>
    <property type="match status" value="1"/>
</dbReference>
<dbReference type="PANTHER" id="PTHR43616:SF5">
    <property type="entry name" value="GLYCEROL DEHYDROGENASE 1"/>
    <property type="match status" value="1"/>
</dbReference>
<dbReference type="GO" id="GO:0050492">
    <property type="term" value="F:glycerol-1-phosphate dehydrogenase [NAD(P)+] activity"/>
    <property type="evidence" value="ECO:0007669"/>
    <property type="project" value="UniProtKB-EC"/>
</dbReference>
<evidence type="ECO:0000256" key="9">
    <source>
        <dbReference type="ARBA" id="ARBA00023264"/>
    </source>
</evidence>
<name>A0ABU0D926_9BACI</name>
<keyword evidence="2" id="KW-0444">Lipid biosynthesis</keyword>
<accession>A0ABU0D926</accession>
<evidence type="ECO:0000256" key="4">
    <source>
        <dbReference type="ARBA" id="ARBA00022857"/>
    </source>
</evidence>
<evidence type="ECO:0000256" key="3">
    <source>
        <dbReference type="ARBA" id="ARBA00022723"/>
    </source>
</evidence>
<dbReference type="RefSeq" id="WP_244681151.1">
    <property type="nucleotide sequence ID" value="NZ_JALIRM010000004.1"/>
</dbReference>
<evidence type="ECO:0000313" key="11">
    <source>
        <dbReference type="Proteomes" id="UP001232343"/>
    </source>
</evidence>
<gene>
    <name evidence="10" type="ORF">J2S14_003721</name>
</gene>
<dbReference type="Proteomes" id="UP001232343">
    <property type="component" value="Unassembled WGS sequence"/>
</dbReference>
<evidence type="ECO:0000256" key="1">
    <source>
        <dbReference type="ARBA" id="ARBA00022490"/>
    </source>
</evidence>
<reference evidence="10 11" key="1">
    <citation type="submission" date="2023-07" db="EMBL/GenBank/DDBJ databases">
        <title>Genomic Encyclopedia of Type Strains, Phase IV (KMG-IV): sequencing the most valuable type-strain genomes for metagenomic binning, comparative biology and taxonomic classification.</title>
        <authorList>
            <person name="Goeker M."/>
        </authorList>
    </citation>
    <scope>NUCLEOTIDE SEQUENCE [LARGE SCALE GENOMIC DNA]</scope>
    <source>
        <strain evidence="10 11">DSM 27848</strain>
    </source>
</reference>
<dbReference type="Gene3D" id="1.20.1090.10">
    <property type="entry name" value="Dehydroquinate synthase-like - alpha domain"/>
    <property type="match status" value="1"/>
</dbReference>
<dbReference type="EMBL" id="JAUSUO010000011">
    <property type="protein sequence ID" value="MDQ0344877.1"/>
    <property type="molecule type" value="Genomic_DNA"/>
</dbReference>
<evidence type="ECO:0000313" key="10">
    <source>
        <dbReference type="EMBL" id="MDQ0344877.1"/>
    </source>
</evidence>
<organism evidence="10 11">
    <name type="scientific">Lederbergia wuyishanensis</name>
    <dbReference type="NCBI Taxonomy" id="1347903"/>
    <lineage>
        <taxon>Bacteria</taxon>
        <taxon>Bacillati</taxon>
        <taxon>Bacillota</taxon>
        <taxon>Bacilli</taxon>
        <taxon>Bacillales</taxon>
        <taxon>Bacillaceae</taxon>
        <taxon>Lederbergia</taxon>
    </lineage>
</organism>
<dbReference type="Gene3D" id="3.40.50.1970">
    <property type="match status" value="1"/>
</dbReference>
<evidence type="ECO:0000256" key="2">
    <source>
        <dbReference type="ARBA" id="ARBA00022516"/>
    </source>
</evidence>
<keyword evidence="5 10" id="KW-0560">Oxidoreductase</keyword>
<evidence type="ECO:0000256" key="5">
    <source>
        <dbReference type="ARBA" id="ARBA00023002"/>
    </source>
</evidence>
<dbReference type="CDD" id="cd08175">
    <property type="entry name" value="G1PDH"/>
    <property type="match status" value="1"/>
</dbReference>
<sequence length="392" mass="42782">MNLEEMIAEIEALGKTCNCGNNHNHISIETMFIGTDAFAKCSSFLLEKKFKRVLLLADQNTYVAAGEKLGNTLRELNFEYSVCIIESNKIGDIVADEVAIVQALLEIDNSIDALLAVGSGTIHDITRFCSAKSGKPFISIPTAASVDGFTSLGAPLIVRGVKKTFQTVSPIALFADIEVLMNAPKEMTAAGFGDMLAKYTSLADWNFGRLIADEPFCPLAASLTKEALENCVEKVDEIALGEEEGIRILLASLIQSGLAMLLFGQSHPASGGEHHLSHYWEMEFLQKNRHQVLHGAKVGVSSVLLANLYRDWFSSGELLPKALNNRSEKIAEIISSIPTTEQVAGLLKKVGGPSTPEELGINNELVERSLKEAHLLRNRFTMLKCYNIKLSQ</sequence>
<dbReference type="Pfam" id="PF13685">
    <property type="entry name" value="Fe-ADH_2"/>
    <property type="match status" value="1"/>
</dbReference>
<evidence type="ECO:0000256" key="8">
    <source>
        <dbReference type="ARBA" id="ARBA00023209"/>
    </source>
</evidence>
<dbReference type="EC" id="1.1.1.261" evidence="10"/>
<dbReference type="InterPro" id="IPR032837">
    <property type="entry name" value="G1PDH"/>
</dbReference>
<protein>
    <submittedName>
        <fullName evidence="10">Glycerol-1-phosphate dehydrogenase [NAD(P)+]</fullName>
        <ecNumber evidence="10">1.1.1.261</ecNumber>
    </submittedName>
</protein>
<keyword evidence="8" id="KW-0594">Phospholipid biosynthesis</keyword>
<keyword evidence="9" id="KW-1208">Phospholipid metabolism</keyword>
<keyword evidence="3" id="KW-0479">Metal-binding</keyword>
<keyword evidence="1" id="KW-0963">Cytoplasm</keyword>